<sequence length="553" mass="63245">MRAFLVKLDYGLRNLAYMELEQRAATDDGSRRSCDTNPNRMTVSCYFERFGNKCITEGTRVRLHVHKEENGVKVGAVCSKQAGEKAKESEFQEVQSKFRSEAFISVMRAFLVKLDYGLRNLAYMELEQRAATDDGSRRSCDTNPNRMTVSCYFERFGNKCITEGTRVRLHVHKEENGVKVGAVCSKQAGLEMIFSIIQDASGEFVISVVETITHRFALYILVNDDFLPRKQRIMFLLSDGISHVREPQTSLLLSCPWLILKNVMKYLTPFAMMQDVVPVCRLFFDLMKDGSSWTRIEFYLENGMECPPWGHLKDFCSVLHRMEKLYLNPAILHDVANVLSNVSLLRDPFLLKFPDFLGSGVLSSLHTYQLPVKLDAMGWQLARRMGIFANLESLSMSGTIFNNMPPVDDEKIVFFPKLKSLWLEDASPIDAVRHLPLMPSLEHLWIRNVDKQVSVEPTQQVLNTLQIFSESSKEWLANLKFVSADLWETYIPYSKMVNLECVALFFQHKAVPRNPESAFRELSFCSKLRGLILSVPEDLPLDREPVNSVGNLK</sequence>
<dbReference type="EMBL" id="CAJPEX010001695">
    <property type="protein sequence ID" value="CAG0919733.1"/>
    <property type="molecule type" value="Genomic_DNA"/>
</dbReference>
<reference evidence="2" key="1">
    <citation type="submission" date="2020-11" db="EMBL/GenBank/DDBJ databases">
        <authorList>
            <person name="Tran Van P."/>
        </authorList>
    </citation>
    <scope>NUCLEOTIDE SEQUENCE</scope>
</reference>
<dbReference type="InterPro" id="IPR001810">
    <property type="entry name" value="F-box_dom"/>
</dbReference>
<gene>
    <name evidence="2" type="ORF">NMOB1V02_LOCUS7250</name>
</gene>
<name>A0A7R9GFV5_9CRUS</name>
<evidence type="ECO:0000259" key="1">
    <source>
        <dbReference type="PROSITE" id="PS50181"/>
    </source>
</evidence>
<proteinExistence type="predicted"/>
<evidence type="ECO:0000313" key="2">
    <source>
        <dbReference type="EMBL" id="CAD7279581.1"/>
    </source>
</evidence>
<dbReference type="Proteomes" id="UP000678499">
    <property type="component" value="Unassembled WGS sequence"/>
</dbReference>
<keyword evidence="3" id="KW-1185">Reference proteome</keyword>
<evidence type="ECO:0000313" key="3">
    <source>
        <dbReference type="Proteomes" id="UP000678499"/>
    </source>
</evidence>
<dbReference type="EMBL" id="OA883732">
    <property type="protein sequence ID" value="CAD7279581.1"/>
    <property type="molecule type" value="Genomic_DNA"/>
</dbReference>
<feature type="domain" description="F-box" evidence="1">
    <location>
        <begin position="249"/>
        <end position="296"/>
    </location>
</feature>
<dbReference type="AlphaFoldDB" id="A0A7R9GFV5"/>
<dbReference type="Gene3D" id="3.80.10.10">
    <property type="entry name" value="Ribonuclease Inhibitor"/>
    <property type="match status" value="1"/>
</dbReference>
<protein>
    <recommendedName>
        <fullName evidence="1">F-box domain-containing protein</fullName>
    </recommendedName>
</protein>
<organism evidence="2">
    <name type="scientific">Notodromas monacha</name>
    <dbReference type="NCBI Taxonomy" id="399045"/>
    <lineage>
        <taxon>Eukaryota</taxon>
        <taxon>Metazoa</taxon>
        <taxon>Ecdysozoa</taxon>
        <taxon>Arthropoda</taxon>
        <taxon>Crustacea</taxon>
        <taxon>Oligostraca</taxon>
        <taxon>Ostracoda</taxon>
        <taxon>Podocopa</taxon>
        <taxon>Podocopida</taxon>
        <taxon>Cypridocopina</taxon>
        <taxon>Cypridoidea</taxon>
        <taxon>Cyprididae</taxon>
        <taxon>Notodromas</taxon>
    </lineage>
</organism>
<dbReference type="PROSITE" id="PS50181">
    <property type="entry name" value="FBOX"/>
    <property type="match status" value="1"/>
</dbReference>
<accession>A0A7R9GFV5</accession>
<dbReference type="InterPro" id="IPR032675">
    <property type="entry name" value="LRR_dom_sf"/>
</dbReference>